<evidence type="ECO:0000313" key="2">
    <source>
        <dbReference type="Proteomes" id="UP001281147"/>
    </source>
</evidence>
<dbReference type="Proteomes" id="UP001281147">
    <property type="component" value="Unassembled WGS sequence"/>
</dbReference>
<keyword evidence="2" id="KW-1185">Reference proteome</keyword>
<protein>
    <submittedName>
        <fullName evidence="1">Uncharacterized protein</fullName>
    </submittedName>
</protein>
<organism evidence="1 2">
    <name type="scientific">Vermiconidia calcicola</name>
    <dbReference type="NCBI Taxonomy" id="1690605"/>
    <lineage>
        <taxon>Eukaryota</taxon>
        <taxon>Fungi</taxon>
        <taxon>Dikarya</taxon>
        <taxon>Ascomycota</taxon>
        <taxon>Pezizomycotina</taxon>
        <taxon>Dothideomycetes</taxon>
        <taxon>Dothideomycetidae</taxon>
        <taxon>Mycosphaerellales</taxon>
        <taxon>Extremaceae</taxon>
        <taxon>Vermiconidia</taxon>
    </lineage>
</organism>
<reference evidence="1" key="1">
    <citation type="submission" date="2023-07" db="EMBL/GenBank/DDBJ databases">
        <title>Black Yeasts Isolated from many extreme environments.</title>
        <authorList>
            <person name="Coleine C."/>
            <person name="Stajich J.E."/>
            <person name="Selbmann L."/>
        </authorList>
    </citation>
    <scope>NUCLEOTIDE SEQUENCE</scope>
    <source>
        <strain evidence="1">CCFEE 5714</strain>
    </source>
</reference>
<evidence type="ECO:0000313" key="1">
    <source>
        <dbReference type="EMBL" id="KAK3708762.1"/>
    </source>
</evidence>
<sequence length="861" mass="96678">MSQARQDWETFKAWELKVCGKLKPDLSISELNAEIYDQWRRKSNQTELARSLRVLQKSLQDVEKSRGQVKSRRSVTASLRQLQDLEQHIERLLKDLRPCVVHIRNLAHEQDLDVAGDSSVDRSKEYTRDLLKQIRSEVTKTEIELIDCKKLLIERDAGSPARDAPGNDVAPREDGTNGQQQGRQTEAQAQGGQHSNGNGQHQQPTRQGGNIDPGGMGAGAPGGSEHSRRGNEPRQPASRSSDVVPDDDERDKSGNDPEEDDAPQLTGQRQTRSHSRPNSGRSQLPGAEDNGTEARRTPAESDILDALEAALPGNAVHAPHVSSSQKGMKSDRGKKTTTAPAGSHGSSSSSSGSDDGKPADRKRRSPSGSETRSSGSSGSHASKRQRPGEPNERGEQDDLAPSSSPAEPGPNDQPRTVSERLLALPGHIIDYAHGAFAEDTGLPDIDQNIVVNLVTRLRAAYGDDWEWDEAPLITEYLDPFGQHRPGGAFGNLLHREWTKSWQELFGHLQNDKDFYPLITDFKKLKKRLERIESLIPPPEWPPDEELHEYLDNYRRQVVVLEAPNVRAAWERHLNRSDRHVPSREKSLALQGVEYRLERREDPDWPPPPPSPLQRTADRPLPERVREDLPRVILEAQNIGFDNDQIPGNWTFLTTLGHGGFGHAGLWVKYDGSCRILDRNVVKETYLGSAGWDQEVHWSEPIDARKPREATIQSLLNPLPEAFNVVQLRDTRVYDDRKMYRLYMEYCEHGDLESLIRNHIELGSKEPRDQEGHYLRTAIPSAVLWCVFEALVSVACLLRDGCLPVEARDQAWPGEIFHRDIKPSNGNTSWYAFAKAPELTWFPQYSWQGPAHKSGAPYRCQR</sequence>
<dbReference type="EMBL" id="JAUTXU010000098">
    <property type="protein sequence ID" value="KAK3708762.1"/>
    <property type="molecule type" value="Genomic_DNA"/>
</dbReference>
<accession>A0ACC3N2L7</accession>
<proteinExistence type="predicted"/>
<comment type="caution">
    <text evidence="1">The sequence shown here is derived from an EMBL/GenBank/DDBJ whole genome shotgun (WGS) entry which is preliminary data.</text>
</comment>
<name>A0ACC3N2L7_9PEZI</name>
<gene>
    <name evidence="1" type="ORF">LTR37_011283</name>
</gene>